<dbReference type="Proteomes" id="UP001235303">
    <property type="component" value="Unassembled WGS sequence"/>
</dbReference>
<keyword evidence="2" id="KW-1185">Reference proteome</keyword>
<name>A0ABT7ATC3_9CYAN</name>
<evidence type="ECO:0000313" key="2">
    <source>
        <dbReference type="Proteomes" id="UP001235303"/>
    </source>
</evidence>
<organism evidence="1 2">
    <name type="scientific">Roseofilum acuticapitatum BLCC-M154</name>
    <dbReference type="NCBI Taxonomy" id="3022444"/>
    <lineage>
        <taxon>Bacteria</taxon>
        <taxon>Bacillati</taxon>
        <taxon>Cyanobacteriota</taxon>
        <taxon>Cyanophyceae</taxon>
        <taxon>Desertifilales</taxon>
        <taxon>Desertifilaceae</taxon>
        <taxon>Roseofilum</taxon>
        <taxon>Roseofilum acuticapitatum</taxon>
    </lineage>
</organism>
<evidence type="ECO:0000313" key="1">
    <source>
        <dbReference type="EMBL" id="MDJ1170120.1"/>
    </source>
</evidence>
<dbReference type="SUPFAM" id="SSF88659">
    <property type="entry name" value="Sigma3 and sigma4 domains of RNA polymerase sigma factors"/>
    <property type="match status" value="1"/>
</dbReference>
<gene>
    <name evidence="1" type="ORF">PMG71_11835</name>
</gene>
<sequence length="234" mass="27460">MSDWAEFDKILRELAIAAKQQPPKSLHRKHLLEKLIGILIGSNRLVKASRNQFRNHYAEIDIEAKQQLFYHLCHRIDDYDPDRGEVLQWANFLLERRFFIEASRWVLQSVPRGVKRLSLDDLEKQFNQPENPVTLEQIYPERMPLLSEQVIAWIRADPDGVFKQTHIAGKPAANFQFLALRVIEGYSWQETADRLGISLATLNRFYHRCLDRFSALIKHYILTHTLPNSNDDEN</sequence>
<protein>
    <submittedName>
        <fullName evidence="1">Sigma-70 family RNA polymerase sigma factor</fullName>
    </submittedName>
</protein>
<dbReference type="InterPro" id="IPR036388">
    <property type="entry name" value="WH-like_DNA-bd_sf"/>
</dbReference>
<dbReference type="Gene3D" id="1.10.10.10">
    <property type="entry name" value="Winged helix-like DNA-binding domain superfamily/Winged helix DNA-binding domain"/>
    <property type="match status" value="1"/>
</dbReference>
<dbReference type="EMBL" id="JAQOSP010000081">
    <property type="protein sequence ID" value="MDJ1170120.1"/>
    <property type="molecule type" value="Genomic_DNA"/>
</dbReference>
<proteinExistence type="predicted"/>
<comment type="caution">
    <text evidence="1">The sequence shown here is derived from an EMBL/GenBank/DDBJ whole genome shotgun (WGS) entry which is preliminary data.</text>
</comment>
<dbReference type="RefSeq" id="WP_283753877.1">
    <property type="nucleotide sequence ID" value="NZ_JAQOSP010000081.1"/>
</dbReference>
<dbReference type="InterPro" id="IPR013324">
    <property type="entry name" value="RNA_pol_sigma_r3/r4-like"/>
</dbReference>
<reference evidence="1 2" key="1">
    <citation type="submission" date="2023-01" db="EMBL/GenBank/DDBJ databases">
        <title>Novel diversity within Roseofilum (Cyanobacteria; Desertifilaceae) from marine benthic mats with descriptions of four novel species.</title>
        <authorList>
            <person name="Wang Y."/>
            <person name="Berthold D.E."/>
            <person name="Hu J."/>
            <person name="Lefler F.W."/>
            <person name="Laughinghouse H.D. IV."/>
        </authorList>
    </citation>
    <scope>NUCLEOTIDE SEQUENCE [LARGE SCALE GENOMIC DNA]</scope>
    <source>
        <strain evidence="1 2">BLCC-M154</strain>
    </source>
</reference>
<accession>A0ABT7ATC3</accession>